<dbReference type="Proteomes" id="UP000694700">
    <property type="component" value="Unplaced"/>
</dbReference>
<evidence type="ECO:0000313" key="2">
    <source>
        <dbReference type="Ensembl" id="ENSCCRP00015015568.1"/>
    </source>
</evidence>
<accession>A0A8C1T287</accession>
<protein>
    <recommendedName>
        <fullName evidence="1">Reverse transcriptase domain-containing protein</fullName>
    </recommendedName>
</protein>
<dbReference type="SUPFAM" id="SSF56672">
    <property type="entry name" value="DNA/RNA polymerases"/>
    <property type="match status" value="1"/>
</dbReference>
<dbReference type="PROSITE" id="PS50878">
    <property type="entry name" value="RT_POL"/>
    <property type="match status" value="1"/>
</dbReference>
<evidence type="ECO:0000259" key="1">
    <source>
        <dbReference type="PROSITE" id="PS50878"/>
    </source>
</evidence>
<reference evidence="2" key="1">
    <citation type="submission" date="2025-08" db="UniProtKB">
        <authorList>
            <consortium name="Ensembl"/>
        </authorList>
    </citation>
    <scope>IDENTIFICATION</scope>
</reference>
<name>A0A8C1T287_CYPCA</name>
<dbReference type="CDD" id="cd01650">
    <property type="entry name" value="RT_nLTR_like"/>
    <property type="match status" value="1"/>
</dbReference>
<dbReference type="Pfam" id="PF00078">
    <property type="entry name" value="RVT_1"/>
    <property type="match status" value="1"/>
</dbReference>
<proteinExistence type="predicted"/>
<dbReference type="InterPro" id="IPR043502">
    <property type="entry name" value="DNA/RNA_pol_sf"/>
</dbReference>
<feature type="domain" description="Reverse transcriptase" evidence="1">
    <location>
        <begin position="7"/>
        <end position="279"/>
    </location>
</feature>
<sequence>MLEVFNESLGNGYLPPTLTQAKITLLLKKYKDPTSCGSYRPISLLNVDIKILAKVMAHRLESILPKVISEDQTGFIKGRHSFSNIQRLANVIYSPSPSLTAEPVISLDAEKAFDRMEWKYLFSVLERFGFGDTFLAWIRLLYSSPQACIQTNQSHSKFFPLSRGTRQGCPLSLLIFAVAIEPLSLALKSSLVLRGVRRGTEEHRVSLYADDLLIYISNLETSVPVIVSLLNNFGCFSGYKLNYQKSECFPINDSAMQIKQEAVPFHLTHSGFKYLGINITRSFTSLLGANFTPLVNQMKADFRRWSSLPLTIAGRVQSVKMNVLPKYLYLFQCLPLFLTKSFFQSVNTSITSFIWKNKVPRVNKGLLQKGLDVGGLALPSFIHYYWAANLQKILFWLHVPDTDWCTLEAHSCHSSSLPALVYSSLPTKWSRFTSNPIVLSTLKIWAQFRNHYKFTSPSPLGPICKNHLFPASSLDLTFTQWDRKQLSCFKSLYCKEGFDSFDNICQKYDLSRSNFFRYLQIRHCVKALFPSFPVLPIEAAWEEMTLLCPKKGLISRLYSQLMSLENHDLSKIKNGWEGELMVELSDRHWEDALQRINSSSSCARLGLIQFKVVHRAHFSRARLAAIYPGTDGSCNRCSLSPADLTHTFWLCPRLNQYWSSVFQTLSEVIKIQIKPCPLIAIFGISNESLNLTQDQSDIIAFTSLLARRRILLVWTSATPPAVAEWLRDVLFFLKLEKVKFTLKGSVQKFYVKWQPFVTYFESLKVLPEV</sequence>
<dbReference type="InterPro" id="IPR000477">
    <property type="entry name" value="RT_dom"/>
</dbReference>
<evidence type="ECO:0000313" key="3">
    <source>
        <dbReference type="Proteomes" id="UP000694700"/>
    </source>
</evidence>
<dbReference type="PANTHER" id="PTHR31635:SF196">
    <property type="entry name" value="REVERSE TRANSCRIPTASE DOMAIN-CONTAINING PROTEIN-RELATED"/>
    <property type="match status" value="1"/>
</dbReference>
<dbReference type="AlphaFoldDB" id="A0A8C1T287"/>
<organism evidence="2 3">
    <name type="scientific">Cyprinus carpio</name>
    <name type="common">Common carp</name>
    <dbReference type="NCBI Taxonomy" id="7962"/>
    <lineage>
        <taxon>Eukaryota</taxon>
        <taxon>Metazoa</taxon>
        <taxon>Chordata</taxon>
        <taxon>Craniata</taxon>
        <taxon>Vertebrata</taxon>
        <taxon>Euteleostomi</taxon>
        <taxon>Actinopterygii</taxon>
        <taxon>Neopterygii</taxon>
        <taxon>Teleostei</taxon>
        <taxon>Ostariophysi</taxon>
        <taxon>Cypriniformes</taxon>
        <taxon>Cyprinidae</taxon>
        <taxon>Cyprininae</taxon>
        <taxon>Cyprinus</taxon>
    </lineage>
</organism>
<dbReference type="Ensembl" id="ENSCCRT00015016117.1">
    <property type="protein sequence ID" value="ENSCCRP00015015568.1"/>
    <property type="gene ID" value="ENSCCRG00015006952.1"/>
</dbReference>
<dbReference type="PANTHER" id="PTHR31635">
    <property type="entry name" value="REVERSE TRANSCRIPTASE DOMAIN-CONTAINING PROTEIN-RELATED"/>
    <property type="match status" value="1"/>
</dbReference>